<organism evidence="1 2">
    <name type="scientific">Anisodus acutangulus</name>
    <dbReference type="NCBI Taxonomy" id="402998"/>
    <lineage>
        <taxon>Eukaryota</taxon>
        <taxon>Viridiplantae</taxon>
        <taxon>Streptophyta</taxon>
        <taxon>Embryophyta</taxon>
        <taxon>Tracheophyta</taxon>
        <taxon>Spermatophyta</taxon>
        <taxon>Magnoliopsida</taxon>
        <taxon>eudicotyledons</taxon>
        <taxon>Gunneridae</taxon>
        <taxon>Pentapetalae</taxon>
        <taxon>asterids</taxon>
        <taxon>lamiids</taxon>
        <taxon>Solanales</taxon>
        <taxon>Solanaceae</taxon>
        <taxon>Solanoideae</taxon>
        <taxon>Hyoscyameae</taxon>
        <taxon>Anisodus</taxon>
    </lineage>
</organism>
<protein>
    <submittedName>
        <fullName evidence="1">Uncharacterized protein</fullName>
    </submittedName>
</protein>
<comment type="caution">
    <text evidence="1">The sequence shown here is derived from an EMBL/GenBank/DDBJ whole genome shotgun (WGS) entry which is preliminary data.</text>
</comment>
<accession>A0A9Q1R7M5</accession>
<keyword evidence="2" id="KW-1185">Reference proteome</keyword>
<dbReference type="Proteomes" id="UP001152561">
    <property type="component" value="Unassembled WGS sequence"/>
</dbReference>
<sequence length="72" mass="8440">MFVKVLSFKEMDLLSRIASVSTNWWIHVFISRQISFDAKERFSSLSYLHPETFCYRSCEISVAARENANTED</sequence>
<name>A0A9Q1R7M5_9SOLA</name>
<reference evidence="2" key="1">
    <citation type="journal article" date="2023" name="Proc. Natl. Acad. Sci. U.S.A.">
        <title>Genomic and structural basis for evolution of tropane alkaloid biosynthesis.</title>
        <authorList>
            <person name="Wanga Y.-J."/>
            <person name="Taina T."/>
            <person name="Yua J.-Y."/>
            <person name="Lia J."/>
            <person name="Xua B."/>
            <person name="Chenc J."/>
            <person name="D'Auriad J.C."/>
            <person name="Huanga J.-P."/>
            <person name="Huanga S.-X."/>
        </authorList>
    </citation>
    <scope>NUCLEOTIDE SEQUENCE [LARGE SCALE GENOMIC DNA]</scope>
    <source>
        <strain evidence="2">cv. KIB-2019</strain>
    </source>
</reference>
<evidence type="ECO:0000313" key="1">
    <source>
        <dbReference type="EMBL" id="KAJ8546299.1"/>
    </source>
</evidence>
<dbReference type="AlphaFoldDB" id="A0A9Q1R7M5"/>
<dbReference type="EMBL" id="JAJAGQ010000013">
    <property type="protein sequence ID" value="KAJ8546299.1"/>
    <property type="molecule type" value="Genomic_DNA"/>
</dbReference>
<proteinExistence type="predicted"/>
<gene>
    <name evidence="1" type="ORF">K7X08_018882</name>
</gene>
<evidence type="ECO:0000313" key="2">
    <source>
        <dbReference type="Proteomes" id="UP001152561"/>
    </source>
</evidence>